<organism evidence="1 2">
    <name type="scientific">Prevotella dentalis (strain ATCC 49559 / DSM 3688 / JCM 13448 / NCTC 12043 / ES 2772)</name>
    <name type="common">Mitsuokella dentalis</name>
    <dbReference type="NCBI Taxonomy" id="908937"/>
    <lineage>
        <taxon>Bacteria</taxon>
        <taxon>Pseudomonadati</taxon>
        <taxon>Bacteroidota</taxon>
        <taxon>Bacteroidia</taxon>
        <taxon>Bacteroidales</taxon>
        <taxon>Prevotellaceae</taxon>
        <taxon>Prevotella</taxon>
    </lineage>
</organism>
<protein>
    <recommendedName>
        <fullName evidence="3">Mobilization protein</fullName>
    </recommendedName>
</protein>
<dbReference type="EMBL" id="CP003369">
    <property type="protein sequence ID" value="AGB29665.1"/>
    <property type="molecule type" value="Genomic_DNA"/>
</dbReference>
<accession>L0JDQ0</accession>
<dbReference type="KEGG" id="pdt:Prede_2415"/>
<proteinExistence type="predicted"/>
<evidence type="ECO:0000313" key="1">
    <source>
        <dbReference type="EMBL" id="AGB29665.1"/>
    </source>
</evidence>
<evidence type="ECO:0008006" key="3">
    <source>
        <dbReference type="Google" id="ProtNLM"/>
    </source>
</evidence>
<dbReference type="AlphaFoldDB" id="L0JDQ0"/>
<name>L0JDQ0_PREDD</name>
<dbReference type="HOGENOM" id="CLU_1955185_0_0_10"/>
<sequence>MRKDIERKTKRLWIRMSAQDAELIKQKAANYKTVSGMIWDAIKQFDDTGTKRKIVALNEMIAFYKKYQQDLAWMGGNFNQVVKRANELAIANELTVPYFEKVLYPQIMELQRLLTALKQEQHQIAKRLTR</sequence>
<keyword evidence="2" id="KW-1185">Reference proteome</keyword>
<dbReference type="Proteomes" id="UP000010862">
    <property type="component" value="Chromosome 2"/>
</dbReference>
<dbReference type="PATRIC" id="fig|908937.9.peg.2547"/>
<gene>
    <name evidence="1" type="ordered locus">Prede_2415</name>
</gene>
<evidence type="ECO:0000313" key="2">
    <source>
        <dbReference type="Proteomes" id="UP000010862"/>
    </source>
</evidence>
<reference evidence="1" key="1">
    <citation type="submission" date="2012-02" db="EMBL/GenBank/DDBJ databases">
        <title>Complete sequence of chromosome 2 of Prevotella dentalis DSM 3688.</title>
        <authorList>
            <consortium name="US DOE Joint Genome Institute (JGI-PGF)"/>
            <person name="Lucas S."/>
            <person name="Copeland A."/>
            <person name="Lapidus A."/>
            <person name="Glavina del Rio T."/>
            <person name="Dalin E."/>
            <person name="Tice H."/>
            <person name="Bruce D."/>
            <person name="Goodwin L."/>
            <person name="Pitluck S."/>
            <person name="Peters L."/>
            <person name="Mikhailova N."/>
            <person name="Chertkov O."/>
            <person name="Kyrpides N."/>
            <person name="Mavromatis K."/>
            <person name="Ivanova N."/>
            <person name="Brettin T."/>
            <person name="Detter J.C."/>
            <person name="Han C."/>
            <person name="Larimer F."/>
            <person name="Land M."/>
            <person name="Hauser L."/>
            <person name="Markowitz V."/>
            <person name="Cheng J.-F."/>
            <person name="Hugenholtz P."/>
            <person name="Woyke T."/>
            <person name="Wu D."/>
            <person name="Gronow S."/>
            <person name="Wellnitz S."/>
            <person name="Brambilla E."/>
            <person name="Klenk H.-P."/>
            <person name="Eisen J.A."/>
        </authorList>
    </citation>
    <scope>NUCLEOTIDE SEQUENCE [LARGE SCALE GENOMIC DNA]</scope>
    <source>
        <strain evidence="1">DSM 3688</strain>
    </source>
</reference>